<reference evidence="2" key="1">
    <citation type="submission" date="2021-01" db="EMBL/GenBank/DDBJ databases">
        <title>Phytophthora aleatoria, a newly-described species from Pinus radiata is distinct from Phytophthora cactorum isolates based on comparative genomics.</title>
        <authorList>
            <person name="Mcdougal R."/>
            <person name="Panda P."/>
            <person name="Williams N."/>
            <person name="Studholme D.J."/>
        </authorList>
    </citation>
    <scope>NUCLEOTIDE SEQUENCE</scope>
    <source>
        <strain evidence="2">NZFS 3830</strain>
    </source>
</reference>
<feature type="region of interest" description="Disordered" evidence="1">
    <location>
        <begin position="1"/>
        <end position="29"/>
    </location>
</feature>
<dbReference type="OrthoDB" id="124044at2759"/>
<sequence>MSATSTRKRAHVSDSDRGGSGEEAADSTVSVPAFEGEFSSWDAFHKEFKRHDWKFKPRDTGTRMNHNIRSIGCAAKLNAVLTKDEHDNYTVRVTKHRNVHNHNVDRGVYYSYAEARKVTSPGTRNVVKTLVQGMHVWCWKSHVNSSY</sequence>
<dbReference type="Proteomes" id="UP000688947">
    <property type="component" value="Unassembled WGS sequence"/>
</dbReference>
<evidence type="ECO:0000313" key="2">
    <source>
        <dbReference type="EMBL" id="KAG6943797.1"/>
    </source>
</evidence>
<protein>
    <recommendedName>
        <fullName evidence="4">FAR1 domain-containing protein</fullName>
    </recommendedName>
</protein>
<organism evidence="2 3">
    <name type="scientific">Phytophthora cactorum</name>
    <dbReference type="NCBI Taxonomy" id="29920"/>
    <lineage>
        <taxon>Eukaryota</taxon>
        <taxon>Sar</taxon>
        <taxon>Stramenopiles</taxon>
        <taxon>Oomycota</taxon>
        <taxon>Peronosporomycetes</taxon>
        <taxon>Peronosporales</taxon>
        <taxon>Peronosporaceae</taxon>
        <taxon>Phytophthora</taxon>
    </lineage>
</organism>
<evidence type="ECO:0000313" key="3">
    <source>
        <dbReference type="Proteomes" id="UP000688947"/>
    </source>
</evidence>
<gene>
    <name evidence="2" type="ORF">JG687_00018234</name>
</gene>
<accession>A0A8T1TNA0</accession>
<name>A0A8T1TNA0_9STRA</name>
<dbReference type="AlphaFoldDB" id="A0A8T1TNA0"/>
<feature type="compositionally biased region" description="Basic residues" evidence="1">
    <location>
        <begin position="1"/>
        <end position="10"/>
    </location>
</feature>
<comment type="caution">
    <text evidence="2">The sequence shown here is derived from an EMBL/GenBank/DDBJ whole genome shotgun (WGS) entry which is preliminary data.</text>
</comment>
<evidence type="ECO:0008006" key="4">
    <source>
        <dbReference type="Google" id="ProtNLM"/>
    </source>
</evidence>
<proteinExistence type="predicted"/>
<dbReference type="EMBL" id="JAENGZ010002412">
    <property type="protein sequence ID" value="KAG6943797.1"/>
    <property type="molecule type" value="Genomic_DNA"/>
</dbReference>
<feature type="compositionally biased region" description="Basic and acidic residues" evidence="1">
    <location>
        <begin position="11"/>
        <end position="20"/>
    </location>
</feature>
<evidence type="ECO:0000256" key="1">
    <source>
        <dbReference type="SAM" id="MobiDB-lite"/>
    </source>
</evidence>